<reference evidence="5" key="1">
    <citation type="journal article" date="2014" name="Genome Announc.">
        <title>Full-genome sequence of the plant growth-promoting bacterium Pseudomonas protegens CHA0.</title>
        <authorList>
            <person name="Jousset A."/>
            <person name="Schuldes J."/>
            <person name="Keel C."/>
            <person name="Maurhofer M."/>
            <person name="Daniel R."/>
            <person name="Scheu S."/>
            <person name="Thuermer A."/>
        </authorList>
    </citation>
    <scope>NUCLEOTIDE SEQUENCE [LARGE SCALE GENOMIC DNA]</scope>
    <source>
        <strain evidence="5">DSM 19095 / LMG 27888 / CFBP 6595 / CHA0</strain>
    </source>
</reference>
<organism evidence="4 5">
    <name type="scientific">Pseudomonas protegens (strain DSM 19095 / LMG 27888 / CFBP 6595 / CHA0)</name>
    <dbReference type="NCBI Taxonomy" id="1124983"/>
    <lineage>
        <taxon>Bacteria</taxon>
        <taxon>Pseudomonadati</taxon>
        <taxon>Pseudomonadota</taxon>
        <taxon>Gammaproteobacteria</taxon>
        <taxon>Pseudomonadales</taxon>
        <taxon>Pseudomonadaceae</taxon>
        <taxon>Pseudomonas</taxon>
    </lineage>
</organism>
<keyword evidence="2" id="KW-0012">Acyltransferase</keyword>
<dbReference type="Gene3D" id="3.40.630.30">
    <property type="match status" value="1"/>
</dbReference>
<feature type="domain" description="N-acetyltransferase" evidence="3">
    <location>
        <begin position="46"/>
        <end position="201"/>
    </location>
</feature>
<dbReference type="InterPro" id="IPR050832">
    <property type="entry name" value="Bact_Acetyltransf"/>
</dbReference>
<evidence type="ECO:0000313" key="5">
    <source>
        <dbReference type="Proteomes" id="UP000013940"/>
    </source>
</evidence>
<sequence length="201" mass="22251">MFSSPLVVWPFAQSTLRIKKFTRGAKSLESAPSPHRIYVPVTTRLVPYEQLDSHQHARLLELEVLPGQKAFSGDIHGALYTLGNAPRGAIRGFALLSEEWPVAFLLLKRPPCLPAWADADSASLHALQVDRRHQGRGFGQACLQAVPEAARQAWPELKGLTLAVDSDNQPALRLYSKLGWVENGEACKGRIGYERRMALAF</sequence>
<dbReference type="eggNOG" id="COG1670">
    <property type="taxonomic scope" value="Bacteria"/>
</dbReference>
<evidence type="ECO:0000256" key="2">
    <source>
        <dbReference type="ARBA" id="ARBA00023315"/>
    </source>
</evidence>
<dbReference type="Pfam" id="PF00583">
    <property type="entry name" value="Acetyltransf_1"/>
    <property type="match status" value="1"/>
</dbReference>
<name>A0A2C9ES99_PSEPH</name>
<evidence type="ECO:0000313" key="4">
    <source>
        <dbReference type="EMBL" id="AGL86388.1"/>
    </source>
</evidence>
<dbReference type="HOGENOM" id="CLU_111226_1_0_6"/>
<dbReference type="AlphaFoldDB" id="A0A2C9ES99"/>
<dbReference type="PROSITE" id="PS51186">
    <property type="entry name" value="GNAT"/>
    <property type="match status" value="1"/>
</dbReference>
<dbReference type="InterPro" id="IPR000182">
    <property type="entry name" value="GNAT_dom"/>
</dbReference>
<dbReference type="PANTHER" id="PTHR43877">
    <property type="entry name" value="AMINOALKYLPHOSPHONATE N-ACETYLTRANSFERASE-RELATED-RELATED"/>
    <property type="match status" value="1"/>
</dbReference>
<dbReference type="Proteomes" id="UP000013940">
    <property type="component" value="Chromosome"/>
</dbReference>
<dbReference type="SUPFAM" id="SSF55729">
    <property type="entry name" value="Acyl-CoA N-acyltransferases (Nat)"/>
    <property type="match status" value="1"/>
</dbReference>
<protein>
    <submittedName>
        <fullName evidence="4">Acetyltransferase, GNAT family</fullName>
    </submittedName>
</protein>
<evidence type="ECO:0000256" key="1">
    <source>
        <dbReference type="ARBA" id="ARBA00022679"/>
    </source>
</evidence>
<dbReference type="KEGG" id="pprc:PFLCHA0_c46370"/>
<dbReference type="EMBL" id="CP003190">
    <property type="protein sequence ID" value="AGL86388.1"/>
    <property type="molecule type" value="Genomic_DNA"/>
</dbReference>
<evidence type="ECO:0000259" key="3">
    <source>
        <dbReference type="PROSITE" id="PS51186"/>
    </source>
</evidence>
<proteinExistence type="predicted"/>
<accession>A0A2C9ES99</accession>
<dbReference type="GO" id="GO:0016747">
    <property type="term" value="F:acyltransferase activity, transferring groups other than amino-acyl groups"/>
    <property type="evidence" value="ECO:0007669"/>
    <property type="project" value="InterPro"/>
</dbReference>
<keyword evidence="1 4" id="KW-0808">Transferase</keyword>
<gene>
    <name evidence="4" type="ORF">PFLCHA0_c46370</name>
</gene>
<dbReference type="InterPro" id="IPR016181">
    <property type="entry name" value="Acyl_CoA_acyltransferase"/>
</dbReference>
<dbReference type="CDD" id="cd04301">
    <property type="entry name" value="NAT_SF"/>
    <property type="match status" value="1"/>
</dbReference>